<organism evidence="2 3">
    <name type="scientific">Puccinia coronata f. sp. avenae</name>
    <dbReference type="NCBI Taxonomy" id="200324"/>
    <lineage>
        <taxon>Eukaryota</taxon>
        <taxon>Fungi</taxon>
        <taxon>Dikarya</taxon>
        <taxon>Basidiomycota</taxon>
        <taxon>Pucciniomycotina</taxon>
        <taxon>Pucciniomycetes</taxon>
        <taxon>Pucciniales</taxon>
        <taxon>Pucciniaceae</taxon>
        <taxon>Puccinia</taxon>
    </lineage>
</organism>
<evidence type="ECO:0000313" key="2">
    <source>
        <dbReference type="EMBL" id="PLW29764.1"/>
    </source>
</evidence>
<proteinExistence type="predicted"/>
<accession>A0A2N5TWC8</accession>
<evidence type="ECO:0000256" key="1">
    <source>
        <dbReference type="SAM" id="Phobius"/>
    </source>
</evidence>
<dbReference type="AlphaFoldDB" id="A0A2N5TWC8"/>
<gene>
    <name evidence="2" type="ORF">PCASD_17495</name>
</gene>
<keyword evidence="1" id="KW-1133">Transmembrane helix</keyword>
<protein>
    <submittedName>
        <fullName evidence="2">Uncharacterized protein</fullName>
    </submittedName>
</protein>
<feature type="transmembrane region" description="Helical" evidence="1">
    <location>
        <begin position="31"/>
        <end position="55"/>
    </location>
</feature>
<keyword evidence="1" id="KW-0472">Membrane</keyword>
<name>A0A2N5TWC8_9BASI</name>
<dbReference type="EMBL" id="PGCI01000320">
    <property type="protein sequence ID" value="PLW29764.1"/>
    <property type="molecule type" value="Genomic_DNA"/>
</dbReference>
<comment type="caution">
    <text evidence="2">The sequence shown here is derived from an EMBL/GenBank/DDBJ whole genome shotgun (WGS) entry which is preliminary data.</text>
</comment>
<dbReference type="Proteomes" id="UP000235392">
    <property type="component" value="Unassembled WGS sequence"/>
</dbReference>
<sequence length="111" mass="12077">MRRQNQQALVRVPITSTQALRHIPRKHLQPLALHFVAFLLVAAILMDALAATGILEENISNVAGTVPGGGRIHSSTRAFVQIHPDMSRGDGELCPQCGRFIHNCQCSNKAS</sequence>
<keyword evidence="1" id="KW-0812">Transmembrane</keyword>
<evidence type="ECO:0000313" key="3">
    <source>
        <dbReference type="Proteomes" id="UP000235392"/>
    </source>
</evidence>
<reference evidence="2 3" key="1">
    <citation type="submission" date="2017-11" db="EMBL/GenBank/DDBJ databases">
        <title>De novo assembly and phasing of dikaryotic genomes from two isolates of Puccinia coronata f. sp. avenae, the causal agent of oat crown rust.</title>
        <authorList>
            <person name="Miller M.E."/>
            <person name="Zhang Y."/>
            <person name="Omidvar V."/>
            <person name="Sperschneider J."/>
            <person name="Schwessinger B."/>
            <person name="Raley C."/>
            <person name="Palmer J.M."/>
            <person name="Garnica D."/>
            <person name="Upadhyaya N."/>
            <person name="Rathjen J."/>
            <person name="Taylor J.M."/>
            <person name="Park R.F."/>
            <person name="Dodds P.N."/>
            <person name="Hirsch C.D."/>
            <person name="Kianian S.F."/>
            <person name="Figueroa M."/>
        </authorList>
    </citation>
    <scope>NUCLEOTIDE SEQUENCE [LARGE SCALE GENOMIC DNA]</scope>
    <source>
        <strain evidence="2">12SD80</strain>
    </source>
</reference>